<dbReference type="RefSeq" id="WP_110815761.1">
    <property type="nucleotide sequence ID" value="NZ_QJTE01000013.1"/>
</dbReference>
<dbReference type="Proteomes" id="UP000248311">
    <property type="component" value="Unassembled WGS sequence"/>
</dbReference>
<dbReference type="PRINTS" id="PR00081">
    <property type="entry name" value="GDHRDH"/>
</dbReference>
<sequence length="248" mass="26013">MTEHRVALVTGANQGIGLQIAKDLAAEGLIVLIGARDIAKGRIAAEEIGERAHAIQLDVTDQSSIDAAAARIAQDFGRLDVLMNNAGISRARPDQPFSVAVRTNLLTEAPIADVRKVFDTNVFGVIAVTQAMLPLLREAPAGRIVITGSSGASLTLNSDPSNDHRRMFGNYSVSKAAAHAVMLAFALALEDTRIKINAACPGFTSTALNNFNGTRSLEEGARAPVRLALIGDDGPTGGFFDEGGPVAW</sequence>
<evidence type="ECO:0000313" key="5">
    <source>
        <dbReference type="EMBL" id="PYE80597.1"/>
    </source>
</evidence>
<dbReference type="AlphaFoldDB" id="A0A318T382"/>
<keyword evidence="6" id="KW-1185">Reference proteome</keyword>
<comment type="caution">
    <text evidence="5">The sequence shown here is derived from an EMBL/GenBank/DDBJ whole genome shotgun (WGS) entry which is preliminary data.</text>
</comment>
<dbReference type="Gene3D" id="3.40.50.720">
    <property type="entry name" value="NAD(P)-binding Rossmann-like Domain"/>
    <property type="match status" value="1"/>
</dbReference>
<evidence type="ECO:0000313" key="6">
    <source>
        <dbReference type="Proteomes" id="UP000248311"/>
    </source>
</evidence>
<dbReference type="GO" id="GO:0016491">
    <property type="term" value="F:oxidoreductase activity"/>
    <property type="evidence" value="ECO:0007669"/>
    <property type="project" value="UniProtKB-KW"/>
</dbReference>
<dbReference type="InterPro" id="IPR002347">
    <property type="entry name" value="SDR_fam"/>
</dbReference>
<dbReference type="PRINTS" id="PR00080">
    <property type="entry name" value="SDRFAMILY"/>
</dbReference>
<dbReference type="EMBL" id="QJTE01000013">
    <property type="protein sequence ID" value="PYE80597.1"/>
    <property type="molecule type" value="Genomic_DNA"/>
</dbReference>
<dbReference type="SUPFAM" id="SSF51735">
    <property type="entry name" value="NAD(P)-binding Rossmann-fold domains"/>
    <property type="match status" value="1"/>
</dbReference>
<evidence type="ECO:0000256" key="2">
    <source>
        <dbReference type="ARBA" id="ARBA00022857"/>
    </source>
</evidence>
<reference evidence="5 6" key="1">
    <citation type="submission" date="2018-06" db="EMBL/GenBank/DDBJ databases">
        <title>Genomic Encyclopedia of Type Strains, Phase III (KMG-III): the genomes of soil and plant-associated and newly described type strains.</title>
        <authorList>
            <person name="Whitman W."/>
        </authorList>
    </citation>
    <scope>NUCLEOTIDE SEQUENCE [LARGE SCALE GENOMIC DNA]</scope>
    <source>
        <strain evidence="5 6">CECT 9025</strain>
    </source>
</reference>
<dbReference type="PANTHER" id="PTHR43490">
    <property type="entry name" value="(+)-NEOMENTHOL DEHYDROGENASE"/>
    <property type="match status" value="1"/>
</dbReference>
<dbReference type="PROSITE" id="PS00061">
    <property type="entry name" value="ADH_SHORT"/>
    <property type="match status" value="1"/>
</dbReference>
<name>A0A318T382_9RHOB</name>
<evidence type="ECO:0000256" key="4">
    <source>
        <dbReference type="RuleBase" id="RU000363"/>
    </source>
</evidence>
<evidence type="ECO:0000256" key="1">
    <source>
        <dbReference type="ARBA" id="ARBA00006484"/>
    </source>
</evidence>
<dbReference type="InterPro" id="IPR020904">
    <property type="entry name" value="Sc_DH/Rdtase_CS"/>
</dbReference>
<dbReference type="GO" id="GO:0016020">
    <property type="term" value="C:membrane"/>
    <property type="evidence" value="ECO:0007669"/>
    <property type="project" value="TreeGrafter"/>
</dbReference>
<dbReference type="Pfam" id="PF00106">
    <property type="entry name" value="adh_short"/>
    <property type="match status" value="1"/>
</dbReference>
<dbReference type="OrthoDB" id="7593130at2"/>
<accession>A0A318T382</accession>
<keyword evidence="2" id="KW-0521">NADP</keyword>
<dbReference type="InterPro" id="IPR036291">
    <property type="entry name" value="NAD(P)-bd_dom_sf"/>
</dbReference>
<evidence type="ECO:0000256" key="3">
    <source>
        <dbReference type="ARBA" id="ARBA00023002"/>
    </source>
</evidence>
<comment type="similarity">
    <text evidence="1 4">Belongs to the short-chain dehydrogenases/reductases (SDR) family.</text>
</comment>
<organism evidence="5 6">
    <name type="scientific">Pseudoroseicyclus aestuarii</name>
    <dbReference type="NCBI Taxonomy" id="1795041"/>
    <lineage>
        <taxon>Bacteria</taxon>
        <taxon>Pseudomonadati</taxon>
        <taxon>Pseudomonadota</taxon>
        <taxon>Alphaproteobacteria</taxon>
        <taxon>Rhodobacterales</taxon>
        <taxon>Paracoccaceae</taxon>
        <taxon>Pseudoroseicyclus</taxon>
    </lineage>
</organism>
<proteinExistence type="inferred from homology"/>
<dbReference type="PANTHER" id="PTHR43490:SF99">
    <property type="entry name" value="SHORT-CHAIN DEHYDROGENASE_REDUCTASE"/>
    <property type="match status" value="1"/>
</dbReference>
<gene>
    <name evidence="5" type="ORF">DFP88_11311</name>
</gene>
<protein>
    <submittedName>
        <fullName evidence="5">NADP-dependent 3-hydroxy acid dehydrogenase YdfG</fullName>
    </submittedName>
</protein>
<keyword evidence="3" id="KW-0560">Oxidoreductase</keyword>